<reference evidence="1" key="1">
    <citation type="submission" date="2014-09" db="EMBL/GenBank/DDBJ databases">
        <authorList>
            <person name="Magalhaes I.L.F."/>
            <person name="Oliveira U."/>
            <person name="Santos F.R."/>
            <person name="Vidigal T.H.D.A."/>
            <person name="Brescovit A.D."/>
            <person name="Santos A.J."/>
        </authorList>
    </citation>
    <scope>NUCLEOTIDE SEQUENCE</scope>
    <source>
        <tissue evidence="1">Shoot tissue taken approximately 20 cm above the soil surface</tissue>
    </source>
</reference>
<name>A0A0A9GCQ8_ARUDO</name>
<proteinExistence type="predicted"/>
<reference evidence="1" key="2">
    <citation type="journal article" date="2015" name="Data Brief">
        <title>Shoot transcriptome of the giant reed, Arundo donax.</title>
        <authorList>
            <person name="Barrero R.A."/>
            <person name="Guerrero F.D."/>
            <person name="Moolhuijzen P."/>
            <person name="Goolsby J.A."/>
            <person name="Tidwell J."/>
            <person name="Bellgard S.E."/>
            <person name="Bellgard M.I."/>
        </authorList>
    </citation>
    <scope>NUCLEOTIDE SEQUENCE</scope>
    <source>
        <tissue evidence="1">Shoot tissue taken approximately 20 cm above the soil surface</tissue>
    </source>
</reference>
<evidence type="ECO:0000313" key="1">
    <source>
        <dbReference type="EMBL" id="JAE22287.1"/>
    </source>
</evidence>
<dbReference type="AlphaFoldDB" id="A0A0A9GCQ8"/>
<dbReference type="EMBL" id="GBRH01175609">
    <property type="protein sequence ID" value="JAE22287.1"/>
    <property type="molecule type" value="Transcribed_RNA"/>
</dbReference>
<organism evidence="1">
    <name type="scientific">Arundo donax</name>
    <name type="common">Giant reed</name>
    <name type="synonym">Donax arundinaceus</name>
    <dbReference type="NCBI Taxonomy" id="35708"/>
    <lineage>
        <taxon>Eukaryota</taxon>
        <taxon>Viridiplantae</taxon>
        <taxon>Streptophyta</taxon>
        <taxon>Embryophyta</taxon>
        <taxon>Tracheophyta</taxon>
        <taxon>Spermatophyta</taxon>
        <taxon>Magnoliopsida</taxon>
        <taxon>Liliopsida</taxon>
        <taxon>Poales</taxon>
        <taxon>Poaceae</taxon>
        <taxon>PACMAD clade</taxon>
        <taxon>Arundinoideae</taxon>
        <taxon>Arundineae</taxon>
        <taxon>Arundo</taxon>
    </lineage>
</organism>
<protein>
    <submittedName>
        <fullName evidence="1">Uncharacterized protein</fullName>
    </submittedName>
</protein>
<sequence length="39" mass="4365">MVAGRCPSGDRSRPLRLMSTMPTPWRMLYTGPMGVPVCR</sequence>
<accession>A0A0A9GCQ8</accession>